<feature type="compositionally biased region" description="Acidic residues" evidence="9">
    <location>
        <begin position="228"/>
        <end position="238"/>
    </location>
</feature>
<evidence type="ECO:0000256" key="5">
    <source>
        <dbReference type="ARBA" id="ARBA00022829"/>
    </source>
</evidence>
<evidence type="ECO:0000256" key="9">
    <source>
        <dbReference type="SAM" id="MobiDB-lite"/>
    </source>
</evidence>
<dbReference type="GO" id="GO:0005634">
    <property type="term" value="C:nucleus"/>
    <property type="evidence" value="ECO:0007669"/>
    <property type="project" value="InterPro"/>
</dbReference>
<keyword evidence="6" id="KW-0175">Coiled coil</keyword>
<dbReference type="GO" id="GO:0051301">
    <property type="term" value="P:cell division"/>
    <property type="evidence" value="ECO:0007669"/>
    <property type="project" value="UniProtKB-KW"/>
</dbReference>
<evidence type="ECO:0000256" key="7">
    <source>
        <dbReference type="ARBA" id="ARBA00023306"/>
    </source>
</evidence>
<organism evidence="11 12">
    <name type="scientific">Pyxicephalus adspersus</name>
    <name type="common">African bullfrog</name>
    <dbReference type="NCBI Taxonomy" id="30357"/>
    <lineage>
        <taxon>Eukaryota</taxon>
        <taxon>Metazoa</taxon>
        <taxon>Chordata</taxon>
        <taxon>Craniata</taxon>
        <taxon>Vertebrata</taxon>
        <taxon>Euteleostomi</taxon>
        <taxon>Amphibia</taxon>
        <taxon>Batrachia</taxon>
        <taxon>Anura</taxon>
        <taxon>Neobatrachia</taxon>
        <taxon>Ranoidea</taxon>
        <taxon>Pyxicephalidae</taxon>
        <taxon>Pyxicephalinae</taxon>
        <taxon>Pyxicephalus</taxon>
    </lineage>
</organism>
<sequence length="682" mass="76361">MAKERCLKKDFQDSLENIKERMKEKRTKKLAKVAVVNKALSTKAKIIHNNSTTLKSFQANNKALAQALEAEKFKYRQAQDIILHLKREQQRMMFEIFLLRRKLHMQQGSSQSDAKLASLREIIAKVTHNLLDTANLLGPAHALCSTDDSTATFSVMEKCSGPIQTNSSLGHSSVPVSGVQRNVNSVSESYSNTETRNPKNVASENSENGPAVKRLSRGRKSSLHQPGTDDENSDSENTDDIKYLKNVSLRRRASSLDICIEESSMDNLVVGNTALNSMVEVSEPEPTAPVEDSLNKSIIDEGLNACLSQSPSKVDVLPFTKLSQISSSTPEPKPKQMSKSKNDPRPGREKARKNKAEGGGTVQLKKPWEKPKPRARSKSRERGASKSVASKDKMNSSLNSGDAYDFLFEESIHVTPFRQSKQSKQPEDNENSDENKDPEEENVNKSSSSEEESNDSLYLPSKSRNQSNEKNTTSLPLRPRSKRNKQQSAEKMGKRSSDRFKQDAGNAKKNQRISINGQEDPRSNGQDLQTRFTGTADPEEDSKENSVLKCSYKARQNIHVDQDHYFFSADKSIHEPEEALPAQRISLSDVTNLSLCSGGNETKKHSFPFSNGDDRKLSGTYMRKRRCTVTVNYAEPNLTKKLRRGDPFTDTEFLSSPIFKNRKSLSRKSLAKYNEAFVGCRR</sequence>
<evidence type="ECO:0000256" key="6">
    <source>
        <dbReference type="ARBA" id="ARBA00023054"/>
    </source>
</evidence>
<dbReference type="Proteomes" id="UP001181693">
    <property type="component" value="Unassembled WGS sequence"/>
</dbReference>
<keyword evidence="7" id="KW-0131">Cell cycle</keyword>
<dbReference type="GO" id="GO:0045132">
    <property type="term" value="P:meiotic chromosome segregation"/>
    <property type="evidence" value="ECO:0007669"/>
    <property type="project" value="InterPro"/>
</dbReference>
<feature type="region of interest" description="Disordered" evidence="9">
    <location>
        <begin position="324"/>
        <end position="401"/>
    </location>
</feature>
<dbReference type="EMBL" id="DYDO01000005">
    <property type="protein sequence ID" value="DBA24944.1"/>
    <property type="molecule type" value="Genomic_DNA"/>
</dbReference>
<keyword evidence="12" id="KW-1185">Reference proteome</keyword>
<reference evidence="11" key="1">
    <citation type="thesis" date="2020" institute="ProQuest LLC" country="789 East Eisenhower Parkway, Ann Arbor, MI, USA">
        <title>Comparative Genomics and Chromosome Evolution.</title>
        <authorList>
            <person name="Mudd A.B."/>
        </authorList>
    </citation>
    <scope>NUCLEOTIDE SEQUENCE</scope>
    <source>
        <strain evidence="11">1538</strain>
        <tissue evidence="11">Blood</tissue>
    </source>
</reference>
<accession>A0AAV3A209</accession>
<keyword evidence="5" id="KW-0159">Chromosome partition</keyword>
<dbReference type="InterPro" id="IPR011515">
    <property type="entry name" value="Shugoshin_C"/>
</dbReference>
<protein>
    <recommendedName>
        <fullName evidence="10">Shugoshin C-terminal domain-containing protein</fullName>
    </recommendedName>
</protein>
<evidence type="ECO:0000256" key="2">
    <source>
        <dbReference type="ARBA" id="ARBA00010845"/>
    </source>
</evidence>
<dbReference type="Gene3D" id="1.20.5.730">
    <property type="entry name" value="Single helix bin"/>
    <property type="match status" value="1"/>
</dbReference>
<evidence type="ECO:0000256" key="8">
    <source>
        <dbReference type="ARBA" id="ARBA00023328"/>
    </source>
</evidence>
<feature type="compositionally biased region" description="Basic and acidic residues" evidence="9">
    <location>
        <begin position="340"/>
        <end position="349"/>
    </location>
</feature>
<dbReference type="InterPro" id="IPR038889">
    <property type="entry name" value="Shugoshin1/2"/>
</dbReference>
<dbReference type="Pfam" id="PF07557">
    <property type="entry name" value="Shugoshin_C"/>
    <property type="match status" value="1"/>
</dbReference>
<dbReference type="GO" id="GO:0000775">
    <property type="term" value="C:chromosome, centromeric region"/>
    <property type="evidence" value="ECO:0007669"/>
    <property type="project" value="UniProtKB-SubCell"/>
</dbReference>
<evidence type="ECO:0000259" key="10">
    <source>
        <dbReference type="Pfam" id="PF07557"/>
    </source>
</evidence>
<evidence type="ECO:0000256" key="3">
    <source>
        <dbReference type="ARBA" id="ARBA00022454"/>
    </source>
</evidence>
<feature type="compositionally biased region" description="Polar residues" evidence="9">
    <location>
        <begin position="512"/>
        <end position="533"/>
    </location>
</feature>
<feature type="region of interest" description="Disordered" evidence="9">
    <location>
        <begin position="415"/>
        <end position="545"/>
    </location>
</feature>
<evidence type="ECO:0000313" key="11">
    <source>
        <dbReference type="EMBL" id="DBA24944.1"/>
    </source>
</evidence>
<keyword evidence="3" id="KW-0158">Chromosome</keyword>
<feature type="compositionally biased region" description="Polar residues" evidence="9">
    <location>
        <begin position="186"/>
        <end position="208"/>
    </location>
</feature>
<feature type="compositionally biased region" description="Acidic residues" evidence="9">
    <location>
        <begin position="428"/>
        <end position="441"/>
    </location>
</feature>
<dbReference type="AlphaFoldDB" id="A0AAV3A209"/>
<comment type="subcellular location">
    <subcellularLocation>
        <location evidence="1">Chromosome</location>
        <location evidence="1">Centromere</location>
    </subcellularLocation>
</comment>
<dbReference type="PANTHER" id="PTHR21577">
    <property type="entry name" value="SHUGOSHIN"/>
    <property type="match status" value="1"/>
</dbReference>
<evidence type="ECO:0000256" key="4">
    <source>
        <dbReference type="ARBA" id="ARBA00022618"/>
    </source>
</evidence>
<proteinExistence type="inferred from homology"/>
<comment type="caution">
    <text evidence="11">The sequence shown here is derived from an EMBL/GenBank/DDBJ whole genome shotgun (WGS) entry which is preliminary data.</text>
</comment>
<keyword evidence="8" id="KW-0137">Centromere</keyword>
<gene>
    <name evidence="11" type="ORF">GDO54_012533</name>
</gene>
<feature type="compositionally biased region" description="Basic and acidic residues" evidence="9">
    <location>
        <begin position="366"/>
        <end position="394"/>
    </location>
</feature>
<feature type="region of interest" description="Disordered" evidence="9">
    <location>
        <begin position="186"/>
        <end position="239"/>
    </location>
</feature>
<feature type="compositionally biased region" description="Basic and acidic residues" evidence="9">
    <location>
        <begin position="491"/>
        <end position="502"/>
    </location>
</feature>
<dbReference type="PANTHER" id="PTHR21577:SF3">
    <property type="entry name" value="SHUGOSHIN 1-RELATED"/>
    <property type="match status" value="1"/>
</dbReference>
<evidence type="ECO:0000256" key="1">
    <source>
        <dbReference type="ARBA" id="ARBA00004584"/>
    </source>
</evidence>
<feature type="domain" description="Shugoshin C-terminal" evidence="10">
    <location>
        <begin position="623"/>
        <end position="644"/>
    </location>
</feature>
<name>A0AAV3A209_PYXAD</name>
<evidence type="ECO:0000313" key="12">
    <source>
        <dbReference type="Proteomes" id="UP001181693"/>
    </source>
</evidence>
<keyword evidence="4" id="KW-0132">Cell division</keyword>
<comment type="similarity">
    <text evidence="2">Belongs to the shugoshin family.</text>
</comment>
<feature type="compositionally biased region" description="Polar residues" evidence="9">
    <location>
        <begin position="462"/>
        <end position="475"/>
    </location>
</feature>